<evidence type="ECO:0000256" key="5">
    <source>
        <dbReference type="ARBA" id="ARBA00023136"/>
    </source>
</evidence>
<keyword evidence="4 6" id="KW-1133">Transmembrane helix</keyword>
<evidence type="ECO:0000256" key="6">
    <source>
        <dbReference type="SAM" id="Phobius"/>
    </source>
</evidence>
<proteinExistence type="predicted"/>
<keyword evidence="2" id="KW-1003">Cell membrane</keyword>
<protein>
    <recommendedName>
        <fullName evidence="7">Na+/H+ antiporter MnhB subunit-related protein domain-containing protein</fullName>
    </recommendedName>
</protein>
<feature type="transmembrane region" description="Helical" evidence="6">
    <location>
        <begin position="42"/>
        <end position="61"/>
    </location>
</feature>
<dbReference type="Pfam" id="PF04039">
    <property type="entry name" value="MnhB"/>
    <property type="match status" value="1"/>
</dbReference>
<gene>
    <name evidence="8" type="ORF">LCGC14_1677770</name>
</gene>
<evidence type="ECO:0000256" key="3">
    <source>
        <dbReference type="ARBA" id="ARBA00022692"/>
    </source>
</evidence>
<feature type="transmembrane region" description="Helical" evidence="6">
    <location>
        <begin position="114"/>
        <end position="136"/>
    </location>
</feature>
<accession>A0A0F9K570</accession>
<dbReference type="AlphaFoldDB" id="A0A0F9K570"/>
<feature type="transmembrane region" description="Helical" evidence="6">
    <location>
        <begin position="12"/>
        <end position="30"/>
    </location>
</feature>
<reference evidence="8" key="1">
    <citation type="journal article" date="2015" name="Nature">
        <title>Complex archaea that bridge the gap between prokaryotes and eukaryotes.</title>
        <authorList>
            <person name="Spang A."/>
            <person name="Saw J.H."/>
            <person name="Jorgensen S.L."/>
            <person name="Zaremba-Niedzwiedzka K."/>
            <person name="Martijn J."/>
            <person name="Lind A.E."/>
            <person name="van Eijk R."/>
            <person name="Schleper C."/>
            <person name="Guy L."/>
            <person name="Ettema T.J."/>
        </authorList>
    </citation>
    <scope>NUCLEOTIDE SEQUENCE</scope>
</reference>
<dbReference type="InterPro" id="IPR007182">
    <property type="entry name" value="MnhB"/>
</dbReference>
<evidence type="ECO:0000256" key="2">
    <source>
        <dbReference type="ARBA" id="ARBA00022475"/>
    </source>
</evidence>
<keyword evidence="5 6" id="KW-0472">Membrane</keyword>
<keyword evidence="3 6" id="KW-0812">Transmembrane</keyword>
<dbReference type="PANTHER" id="PTHR33932:SF4">
    <property type="entry name" value="NA(+)_H(+) ANTIPORTER SUBUNIT B"/>
    <property type="match status" value="1"/>
</dbReference>
<dbReference type="PANTHER" id="PTHR33932">
    <property type="entry name" value="NA(+)/H(+) ANTIPORTER SUBUNIT B"/>
    <property type="match status" value="1"/>
</dbReference>
<name>A0A0F9K570_9ZZZZ</name>
<evidence type="ECO:0000259" key="7">
    <source>
        <dbReference type="Pfam" id="PF04039"/>
    </source>
</evidence>
<feature type="domain" description="Na+/H+ antiporter MnhB subunit-related protein" evidence="7">
    <location>
        <begin position="11"/>
        <end position="133"/>
    </location>
</feature>
<comment type="subcellular location">
    <subcellularLocation>
        <location evidence="1">Cell membrane</location>
        <topology evidence="1">Multi-pass membrane protein</topology>
    </subcellularLocation>
</comment>
<dbReference type="EMBL" id="LAZR01014498">
    <property type="protein sequence ID" value="KKM17238.1"/>
    <property type="molecule type" value="Genomic_DNA"/>
</dbReference>
<comment type="caution">
    <text evidence="8">The sequence shown here is derived from an EMBL/GenBank/DDBJ whole genome shotgun (WGS) entry which is preliminary data.</text>
</comment>
<feature type="transmembrane region" description="Helical" evidence="6">
    <location>
        <begin position="73"/>
        <end position="94"/>
    </location>
</feature>
<evidence type="ECO:0000256" key="1">
    <source>
        <dbReference type="ARBA" id="ARBA00004651"/>
    </source>
</evidence>
<evidence type="ECO:0000256" key="4">
    <source>
        <dbReference type="ARBA" id="ARBA00022989"/>
    </source>
</evidence>
<dbReference type="NCBIfam" id="NF009162">
    <property type="entry name" value="PRK12508.1"/>
    <property type="match status" value="1"/>
</dbReference>
<dbReference type="InterPro" id="IPR050622">
    <property type="entry name" value="CPA3_antiporter_subunitB"/>
</dbReference>
<dbReference type="GO" id="GO:0005886">
    <property type="term" value="C:plasma membrane"/>
    <property type="evidence" value="ECO:0007669"/>
    <property type="project" value="UniProtKB-SubCell"/>
</dbReference>
<evidence type="ECO:0000313" key="8">
    <source>
        <dbReference type="EMBL" id="KKM17238.1"/>
    </source>
</evidence>
<organism evidence="8">
    <name type="scientific">marine sediment metagenome</name>
    <dbReference type="NCBI Taxonomy" id="412755"/>
    <lineage>
        <taxon>unclassified sequences</taxon>
        <taxon>metagenomes</taxon>
        <taxon>ecological metagenomes</taxon>
    </lineage>
</organism>
<sequence length="159" mass="16892">MIDTGGLIIKRSVARVIIPLIQIFALYVIVHGDSGPGGGFQGGVILGSSVILYSLIFGAEAGRQWVSRTMTDIFNSVGVLLYAGVGVFAMLVGGKYLEYNVLPIGHSAHVASHYGIFLIEVGVGITVASVMVTIFFETAERDPEECDPELPDDTECDNG</sequence>